<dbReference type="Pfam" id="PF06294">
    <property type="entry name" value="CH_2"/>
    <property type="match status" value="1"/>
</dbReference>
<dbReference type="eggNOG" id="ENOG502S497">
    <property type="taxonomic scope" value="Eukaryota"/>
</dbReference>
<accession>B4PXB3</accession>
<dbReference type="InterPro" id="IPR010441">
    <property type="entry name" value="CH_2"/>
</dbReference>
<name>B4PXB3_DROYA</name>
<dbReference type="EMBL" id="CM000162">
    <property type="protein sequence ID" value="EDX01876.2"/>
    <property type="molecule type" value="Genomic_DNA"/>
</dbReference>
<feature type="region of interest" description="Disordered" evidence="1">
    <location>
        <begin position="262"/>
        <end position="281"/>
    </location>
</feature>
<evidence type="ECO:0000259" key="2">
    <source>
        <dbReference type="Pfam" id="PF06294"/>
    </source>
</evidence>
<gene>
    <name evidence="3" type="primary">Dyak\GE15995</name>
    <name evidence="3" type="synonym">dyak_GLEANR_17459</name>
    <name evidence="3" type="synonym">GE15995</name>
    <name evidence="3" type="ORF">Dyak_GE15995</name>
</gene>
<dbReference type="HOGENOM" id="CLU_069635_2_0_1"/>
<proteinExistence type="predicted"/>
<dbReference type="PANTHER" id="PTHR12509">
    <property type="entry name" value="SPERMATOGENESIS-ASSOCIATED 4-RELATED"/>
    <property type="match status" value="1"/>
</dbReference>
<dbReference type="FunFam" id="1.10.418.10:FF:000059">
    <property type="entry name" value="RIKEN cDNA 6430531B16 gene"/>
    <property type="match status" value="1"/>
</dbReference>
<evidence type="ECO:0000256" key="1">
    <source>
        <dbReference type="SAM" id="MobiDB-lite"/>
    </source>
</evidence>
<evidence type="ECO:0000313" key="4">
    <source>
        <dbReference type="Proteomes" id="UP000002282"/>
    </source>
</evidence>
<dbReference type="InterPro" id="IPR052111">
    <property type="entry name" value="Spermatogenesis_Ciliary_MAP"/>
</dbReference>
<sequence>MCVYHTAIKPKTTFTNCFCFCYCISYSPRMHTVSGKNLSREELEEVNKWLQQNSISTQRLRREFSDVLPLAEIFKRDYPRLVDLYNYPKKSSVQLKLANWETFNFKVLSKLNMTLTRDFMEQMANGVSGAAEVLLHEVIRLEKRQRLAEQRNAALRQEHLWEENDEVKTVVVNKQVGDGIVQVPQKMILYSLYEKIARDSQAKDVIIDAYQQRLTHMESIIKIKTERIDELLMQMGKQPQKRAASNASNCFFAYDGKDSLTQKHINPTQVSSPTDPDSSTT</sequence>
<dbReference type="GO" id="GO:0008017">
    <property type="term" value="F:microtubule binding"/>
    <property type="evidence" value="ECO:0007669"/>
    <property type="project" value="TreeGrafter"/>
</dbReference>
<dbReference type="GO" id="GO:0007288">
    <property type="term" value="P:sperm axoneme assembly"/>
    <property type="evidence" value="ECO:0007669"/>
    <property type="project" value="EnsemblMetazoa"/>
</dbReference>
<reference evidence="3 4" key="2">
    <citation type="journal article" date="2007" name="PLoS Biol.">
        <title>Principles of genome evolution in the Drosophila melanogaster species group.</title>
        <authorList>
            <person name="Ranz J.M."/>
            <person name="Maurin D."/>
            <person name="Chan Y.S."/>
            <person name="von Grotthuss M."/>
            <person name="Hillier L.W."/>
            <person name="Roote J."/>
            <person name="Ashburner M."/>
            <person name="Bergman C.M."/>
        </authorList>
    </citation>
    <scope>NUCLEOTIDE SEQUENCE [LARGE SCALE GENOMIC DNA]</scope>
    <source>
        <strain evidence="4">Tai18E2 / Tucson 14021-0261.01</strain>
    </source>
</reference>
<dbReference type="InterPro" id="IPR036872">
    <property type="entry name" value="CH_dom_sf"/>
</dbReference>
<feature type="compositionally biased region" description="Low complexity" evidence="1">
    <location>
        <begin position="271"/>
        <end position="281"/>
    </location>
</feature>
<dbReference type="Gene3D" id="1.10.418.10">
    <property type="entry name" value="Calponin-like domain"/>
    <property type="match status" value="1"/>
</dbReference>
<reference evidence="3 4" key="1">
    <citation type="journal article" date="2007" name="Nature">
        <title>Evolution of genes and genomes on the Drosophila phylogeny.</title>
        <authorList>
            <consortium name="Drosophila 12 Genomes Consortium"/>
            <person name="Clark A.G."/>
            <person name="Eisen M.B."/>
            <person name="Smith D.R."/>
            <person name="Bergman C.M."/>
            <person name="Oliver B."/>
            <person name="Markow T.A."/>
            <person name="Kaufman T.C."/>
            <person name="Kellis M."/>
            <person name="Gelbart W."/>
            <person name="Iyer V.N."/>
            <person name="Pollard D.A."/>
            <person name="Sackton T.B."/>
            <person name="Larracuente A.M."/>
            <person name="Singh N.D."/>
            <person name="Abad J.P."/>
            <person name="Abt D.N."/>
            <person name="Adryan B."/>
            <person name="Aguade M."/>
            <person name="Akashi H."/>
            <person name="Anderson W.W."/>
            <person name="Aquadro C.F."/>
            <person name="Ardell D.H."/>
            <person name="Arguello R."/>
            <person name="Artieri C.G."/>
            <person name="Barbash D.A."/>
            <person name="Barker D."/>
            <person name="Barsanti P."/>
            <person name="Batterham P."/>
            <person name="Batzoglou S."/>
            <person name="Begun D."/>
            <person name="Bhutkar A."/>
            <person name="Blanco E."/>
            <person name="Bosak S.A."/>
            <person name="Bradley R.K."/>
            <person name="Brand A.D."/>
            <person name="Brent M.R."/>
            <person name="Brooks A.N."/>
            <person name="Brown R.H."/>
            <person name="Butlin R.K."/>
            <person name="Caggese C."/>
            <person name="Calvi B.R."/>
            <person name="Bernardo de Carvalho A."/>
            <person name="Caspi A."/>
            <person name="Castrezana S."/>
            <person name="Celniker S.E."/>
            <person name="Chang J.L."/>
            <person name="Chapple C."/>
            <person name="Chatterji S."/>
            <person name="Chinwalla A."/>
            <person name="Civetta A."/>
            <person name="Clifton S.W."/>
            <person name="Comeron J.M."/>
            <person name="Costello J.C."/>
            <person name="Coyne J.A."/>
            <person name="Daub J."/>
            <person name="David R.G."/>
            <person name="Delcher A.L."/>
            <person name="Delehaunty K."/>
            <person name="Do C.B."/>
            <person name="Ebling H."/>
            <person name="Edwards K."/>
            <person name="Eickbush T."/>
            <person name="Evans J.D."/>
            <person name="Filipski A."/>
            <person name="Findeiss S."/>
            <person name="Freyhult E."/>
            <person name="Fulton L."/>
            <person name="Fulton R."/>
            <person name="Garcia A.C."/>
            <person name="Gardiner A."/>
            <person name="Garfield D.A."/>
            <person name="Garvin B.E."/>
            <person name="Gibson G."/>
            <person name="Gilbert D."/>
            <person name="Gnerre S."/>
            <person name="Godfrey J."/>
            <person name="Good R."/>
            <person name="Gotea V."/>
            <person name="Gravely B."/>
            <person name="Greenberg A.J."/>
            <person name="Griffiths-Jones S."/>
            <person name="Gross S."/>
            <person name="Guigo R."/>
            <person name="Gustafson E.A."/>
            <person name="Haerty W."/>
            <person name="Hahn M.W."/>
            <person name="Halligan D.L."/>
            <person name="Halpern A.L."/>
            <person name="Halter G.M."/>
            <person name="Han M.V."/>
            <person name="Heger A."/>
            <person name="Hillier L."/>
            <person name="Hinrichs A.S."/>
            <person name="Holmes I."/>
            <person name="Hoskins R.A."/>
            <person name="Hubisz M.J."/>
            <person name="Hultmark D."/>
            <person name="Huntley M.A."/>
            <person name="Jaffe D.B."/>
            <person name="Jagadeeshan S."/>
            <person name="Jeck W.R."/>
            <person name="Johnson J."/>
            <person name="Jones C.D."/>
            <person name="Jordan W.C."/>
            <person name="Karpen G.H."/>
            <person name="Kataoka E."/>
            <person name="Keightley P.D."/>
            <person name="Kheradpour P."/>
            <person name="Kirkness E.F."/>
            <person name="Koerich L.B."/>
            <person name="Kristiansen K."/>
            <person name="Kudrna D."/>
            <person name="Kulathinal R.J."/>
            <person name="Kumar S."/>
            <person name="Kwok R."/>
            <person name="Lander E."/>
            <person name="Langley C.H."/>
            <person name="Lapoint R."/>
            <person name="Lazzaro B.P."/>
            <person name="Lee S.J."/>
            <person name="Levesque L."/>
            <person name="Li R."/>
            <person name="Lin C.F."/>
            <person name="Lin M.F."/>
            <person name="Lindblad-Toh K."/>
            <person name="Llopart A."/>
            <person name="Long M."/>
            <person name="Low L."/>
            <person name="Lozovsky E."/>
            <person name="Lu J."/>
            <person name="Luo M."/>
            <person name="Machado C.A."/>
            <person name="Makalowski W."/>
            <person name="Marzo M."/>
            <person name="Matsuda M."/>
            <person name="Matzkin L."/>
            <person name="McAllister B."/>
            <person name="McBride C.S."/>
            <person name="McKernan B."/>
            <person name="McKernan K."/>
            <person name="Mendez-Lago M."/>
            <person name="Minx P."/>
            <person name="Mollenhauer M.U."/>
            <person name="Montooth K."/>
            <person name="Mount S.M."/>
            <person name="Mu X."/>
            <person name="Myers E."/>
            <person name="Negre B."/>
            <person name="Newfeld S."/>
            <person name="Nielsen R."/>
            <person name="Noor M.A."/>
            <person name="O'Grady P."/>
            <person name="Pachter L."/>
            <person name="Papaceit M."/>
            <person name="Parisi M.J."/>
            <person name="Parisi M."/>
            <person name="Parts L."/>
            <person name="Pedersen J.S."/>
            <person name="Pesole G."/>
            <person name="Phillippy A.M."/>
            <person name="Ponting C.P."/>
            <person name="Pop M."/>
            <person name="Porcelli D."/>
            <person name="Powell J.R."/>
            <person name="Prohaska S."/>
            <person name="Pruitt K."/>
            <person name="Puig M."/>
            <person name="Quesneville H."/>
            <person name="Ram K.R."/>
            <person name="Rand D."/>
            <person name="Rasmussen M.D."/>
            <person name="Reed L.K."/>
            <person name="Reenan R."/>
            <person name="Reily A."/>
            <person name="Remington K.A."/>
            <person name="Rieger T.T."/>
            <person name="Ritchie M.G."/>
            <person name="Robin C."/>
            <person name="Rogers Y.H."/>
            <person name="Rohde C."/>
            <person name="Rozas J."/>
            <person name="Rubenfield M.J."/>
            <person name="Ruiz A."/>
            <person name="Russo S."/>
            <person name="Salzberg S.L."/>
            <person name="Sanchez-Gracia A."/>
            <person name="Saranga D.J."/>
            <person name="Sato H."/>
            <person name="Schaeffer S.W."/>
            <person name="Schatz M.C."/>
            <person name="Schlenke T."/>
            <person name="Schwartz R."/>
            <person name="Segarra C."/>
            <person name="Singh R.S."/>
            <person name="Sirot L."/>
            <person name="Sirota M."/>
            <person name="Sisneros N.B."/>
            <person name="Smith C.D."/>
            <person name="Smith T.F."/>
            <person name="Spieth J."/>
            <person name="Stage D.E."/>
            <person name="Stark A."/>
            <person name="Stephan W."/>
            <person name="Strausberg R.L."/>
            <person name="Strempel S."/>
            <person name="Sturgill D."/>
            <person name="Sutton G."/>
            <person name="Sutton G.G."/>
            <person name="Tao W."/>
            <person name="Teichmann S."/>
            <person name="Tobari Y.N."/>
            <person name="Tomimura Y."/>
            <person name="Tsolas J.M."/>
            <person name="Valente V.L."/>
            <person name="Venter E."/>
            <person name="Venter J.C."/>
            <person name="Vicario S."/>
            <person name="Vieira F.G."/>
            <person name="Vilella A.J."/>
            <person name="Villasante A."/>
            <person name="Walenz B."/>
            <person name="Wang J."/>
            <person name="Wasserman M."/>
            <person name="Watts T."/>
            <person name="Wilson D."/>
            <person name="Wilson R.K."/>
            <person name="Wing R.A."/>
            <person name="Wolfner M.F."/>
            <person name="Wong A."/>
            <person name="Wong G.K."/>
            <person name="Wu C.I."/>
            <person name="Wu G."/>
            <person name="Yamamoto D."/>
            <person name="Yang H.P."/>
            <person name="Yang S.P."/>
            <person name="Yorke J.A."/>
            <person name="Yoshida K."/>
            <person name="Zdobnov E."/>
            <person name="Zhang P."/>
            <person name="Zhang Y."/>
            <person name="Zimin A.V."/>
            <person name="Baldwin J."/>
            <person name="Abdouelleil A."/>
            <person name="Abdulkadir J."/>
            <person name="Abebe A."/>
            <person name="Abera B."/>
            <person name="Abreu J."/>
            <person name="Acer S.C."/>
            <person name="Aftuck L."/>
            <person name="Alexander A."/>
            <person name="An P."/>
            <person name="Anderson E."/>
            <person name="Anderson S."/>
            <person name="Arachi H."/>
            <person name="Azer M."/>
            <person name="Bachantsang P."/>
            <person name="Barry A."/>
            <person name="Bayul T."/>
            <person name="Berlin A."/>
            <person name="Bessette D."/>
            <person name="Bloom T."/>
            <person name="Blye J."/>
            <person name="Boguslavskiy L."/>
            <person name="Bonnet C."/>
            <person name="Boukhgalter B."/>
            <person name="Bourzgui I."/>
            <person name="Brown A."/>
            <person name="Cahill P."/>
            <person name="Channer S."/>
            <person name="Cheshatsang Y."/>
            <person name="Chuda L."/>
            <person name="Citroen M."/>
            <person name="Collymore A."/>
            <person name="Cooke P."/>
            <person name="Costello M."/>
            <person name="D'Aco K."/>
            <person name="Daza R."/>
            <person name="De Haan G."/>
            <person name="DeGray S."/>
            <person name="DeMaso C."/>
            <person name="Dhargay N."/>
            <person name="Dooley K."/>
            <person name="Dooley E."/>
            <person name="Doricent M."/>
            <person name="Dorje P."/>
            <person name="Dorjee K."/>
            <person name="Dupes A."/>
            <person name="Elong R."/>
            <person name="Falk J."/>
            <person name="Farina A."/>
            <person name="Faro S."/>
            <person name="Ferguson D."/>
            <person name="Fisher S."/>
            <person name="Foley C.D."/>
            <person name="Franke A."/>
            <person name="Friedrich D."/>
            <person name="Gadbois L."/>
            <person name="Gearin G."/>
            <person name="Gearin C.R."/>
            <person name="Giannoukos G."/>
            <person name="Goode T."/>
            <person name="Graham J."/>
            <person name="Grandbois E."/>
            <person name="Grewal S."/>
            <person name="Gyaltsen K."/>
            <person name="Hafez N."/>
            <person name="Hagos B."/>
            <person name="Hall J."/>
            <person name="Henson C."/>
            <person name="Hollinger A."/>
            <person name="Honan T."/>
            <person name="Huard M.D."/>
            <person name="Hughes L."/>
            <person name="Hurhula B."/>
            <person name="Husby M.E."/>
            <person name="Kamat A."/>
            <person name="Kanga B."/>
            <person name="Kashin S."/>
            <person name="Khazanovich D."/>
            <person name="Kisner P."/>
            <person name="Lance K."/>
            <person name="Lara M."/>
            <person name="Lee W."/>
            <person name="Lennon N."/>
            <person name="Letendre F."/>
            <person name="LeVine R."/>
            <person name="Lipovsky A."/>
            <person name="Liu X."/>
            <person name="Liu J."/>
            <person name="Liu S."/>
            <person name="Lokyitsang T."/>
            <person name="Lokyitsang Y."/>
            <person name="Lubonja R."/>
            <person name="Lui A."/>
            <person name="MacDonald P."/>
            <person name="Magnisalis V."/>
            <person name="Maru K."/>
            <person name="Matthews C."/>
            <person name="McCusker W."/>
            <person name="McDonough S."/>
            <person name="Mehta T."/>
            <person name="Meldrim J."/>
            <person name="Meneus L."/>
            <person name="Mihai O."/>
            <person name="Mihalev A."/>
            <person name="Mihova T."/>
            <person name="Mittelman R."/>
            <person name="Mlenga V."/>
            <person name="Montmayeur A."/>
            <person name="Mulrain L."/>
            <person name="Navidi A."/>
            <person name="Naylor J."/>
            <person name="Negash T."/>
            <person name="Nguyen T."/>
            <person name="Nguyen N."/>
            <person name="Nicol R."/>
            <person name="Norbu C."/>
            <person name="Norbu N."/>
            <person name="Novod N."/>
            <person name="O'Neill B."/>
            <person name="Osman S."/>
            <person name="Markiewicz E."/>
            <person name="Oyono O.L."/>
            <person name="Patti C."/>
            <person name="Phunkhang P."/>
            <person name="Pierre F."/>
            <person name="Priest M."/>
            <person name="Raghuraman S."/>
            <person name="Rege F."/>
            <person name="Reyes R."/>
            <person name="Rise C."/>
            <person name="Rogov P."/>
            <person name="Ross K."/>
            <person name="Ryan E."/>
            <person name="Settipalli S."/>
            <person name="Shea T."/>
            <person name="Sherpa N."/>
            <person name="Shi L."/>
            <person name="Shih D."/>
            <person name="Sparrow T."/>
            <person name="Spaulding J."/>
            <person name="Stalker J."/>
            <person name="Stange-Thomann N."/>
            <person name="Stavropoulos S."/>
            <person name="Stone C."/>
            <person name="Strader C."/>
            <person name="Tesfaye S."/>
            <person name="Thomson T."/>
            <person name="Thoulutsang Y."/>
            <person name="Thoulutsang D."/>
            <person name="Topham K."/>
            <person name="Topping I."/>
            <person name="Tsamla T."/>
            <person name="Vassiliev H."/>
            <person name="Vo A."/>
            <person name="Wangchuk T."/>
            <person name="Wangdi T."/>
            <person name="Weiand M."/>
            <person name="Wilkinson J."/>
            <person name="Wilson A."/>
            <person name="Yadav S."/>
            <person name="Young G."/>
            <person name="Yu Q."/>
            <person name="Zembek L."/>
            <person name="Zhong D."/>
            <person name="Zimmer A."/>
            <person name="Zwirko Z."/>
            <person name="Jaffe D.B."/>
            <person name="Alvarez P."/>
            <person name="Brockman W."/>
            <person name="Butler J."/>
            <person name="Chin C."/>
            <person name="Gnerre S."/>
            <person name="Grabherr M."/>
            <person name="Kleber M."/>
            <person name="Mauceli E."/>
            <person name="MacCallum I."/>
        </authorList>
    </citation>
    <scope>NUCLEOTIDE SEQUENCE [LARGE SCALE GENOMIC DNA]</scope>
    <source>
        <strain evidence="4">Tai18E2 / Tucson 14021-0261.01</strain>
    </source>
</reference>
<feature type="domain" description="CH-like" evidence="2">
    <location>
        <begin position="46"/>
        <end position="139"/>
    </location>
</feature>
<dbReference type="KEGG" id="dya:Dyak_GE15995"/>
<evidence type="ECO:0000313" key="3">
    <source>
        <dbReference type="EMBL" id="EDX01876.2"/>
    </source>
</evidence>
<dbReference type="GO" id="GO:0005930">
    <property type="term" value="C:axoneme"/>
    <property type="evidence" value="ECO:0007669"/>
    <property type="project" value="EnsemblMetazoa"/>
</dbReference>
<organism evidence="3 4">
    <name type="scientific">Drosophila yakuba</name>
    <name type="common">Fruit fly</name>
    <dbReference type="NCBI Taxonomy" id="7245"/>
    <lineage>
        <taxon>Eukaryota</taxon>
        <taxon>Metazoa</taxon>
        <taxon>Ecdysozoa</taxon>
        <taxon>Arthropoda</taxon>
        <taxon>Hexapoda</taxon>
        <taxon>Insecta</taxon>
        <taxon>Pterygota</taxon>
        <taxon>Neoptera</taxon>
        <taxon>Endopterygota</taxon>
        <taxon>Diptera</taxon>
        <taxon>Brachycera</taxon>
        <taxon>Muscomorpha</taxon>
        <taxon>Ephydroidea</taxon>
        <taxon>Drosophilidae</taxon>
        <taxon>Drosophila</taxon>
        <taxon>Sophophora</taxon>
    </lineage>
</organism>
<dbReference type="GO" id="GO:0051493">
    <property type="term" value="P:regulation of cytoskeleton organization"/>
    <property type="evidence" value="ECO:0007669"/>
    <property type="project" value="TreeGrafter"/>
</dbReference>
<dbReference type="PANTHER" id="PTHR12509:SF9">
    <property type="entry name" value="SPERM FLAGELLAR PROTEIN 1 ISOFORM X1"/>
    <property type="match status" value="1"/>
</dbReference>
<dbReference type="Proteomes" id="UP000002282">
    <property type="component" value="Chromosome X"/>
</dbReference>
<dbReference type="AlphaFoldDB" id="B4PXB3"/>
<keyword evidence="4" id="KW-1185">Reference proteome</keyword>
<dbReference type="OrthoDB" id="193300at2759"/>
<protein>
    <recommendedName>
        <fullName evidence="2">CH-like domain-containing protein</fullName>
    </recommendedName>
</protein>